<evidence type="ECO:0000256" key="2">
    <source>
        <dbReference type="SAM" id="MobiDB-lite"/>
    </source>
</evidence>
<accession>A0A2V3J6P0</accession>
<feature type="compositionally biased region" description="Polar residues" evidence="2">
    <location>
        <begin position="11"/>
        <end position="21"/>
    </location>
</feature>
<keyword evidence="1" id="KW-0175">Coiled coil</keyword>
<evidence type="ECO:0000256" key="1">
    <source>
        <dbReference type="SAM" id="Coils"/>
    </source>
</evidence>
<dbReference type="AlphaFoldDB" id="A0A2V3J6P0"/>
<feature type="region of interest" description="Disordered" evidence="2">
    <location>
        <begin position="183"/>
        <end position="207"/>
    </location>
</feature>
<protein>
    <submittedName>
        <fullName evidence="3">Uncharacterized protein</fullName>
    </submittedName>
</protein>
<organism evidence="3 4">
    <name type="scientific">Gracilariopsis chorda</name>
    <dbReference type="NCBI Taxonomy" id="448386"/>
    <lineage>
        <taxon>Eukaryota</taxon>
        <taxon>Rhodophyta</taxon>
        <taxon>Florideophyceae</taxon>
        <taxon>Rhodymeniophycidae</taxon>
        <taxon>Gracilariales</taxon>
        <taxon>Gracilariaceae</taxon>
        <taxon>Gracilariopsis</taxon>
    </lineage>
</organism>
<reference evidence="3 4" key="1">
    <citation type="journal article" date="2018" name="Mol. Biol. Evol.">
        <title>Analysis of the draft genome of the red seaweed Gracilariopsis chorda provides insights into genome size evolution in Rhodophyta.</title>
        <authorList>
            <person name="Lee J."/>
            <person name="Yang E.C."/>
            <person name="Graf L."/>
            <person name="Yang J.H."/>
            <person name="Qiu H."/>
            <person name="Zel Zion U."/>
            <person name="Chan C.X."/>
            <person name="Stephens T.G."/>
            <person name="Weber A.P.M."/>
            <person name="Boo G.H."/>
            <person name="Boo S.M."/>
            <person name="Kim K.M."/>
            <person name="Shin Y."/>
            <person name="Jung M."/>
            <person name="Lee S.J."/>
            <person name="Yim H.S."/>
            <person name="Lee J.H."/>
            <person name="Bhattacharya D."/>
            <person name="Yoon H.S."/>
        </authorList>
    </citation>
    <scope>NUCLEOTIDE SEQUENCE [LARGE SCALE GENOMIC DNA]</scope>
    <source>
        <strain evidence="3 4">SKKU-2015</strain>
        <tissue evidence="3">Whole body</tissue>
    </source>
</reference>
<keyword evidence="4" id="KW-1185">Reference proteome</keyword>
<feature type="compositionally biased region" description="Pro residues" evidence="2">
    <location>
        <begin position="1"/>
        <end position="10"/>
    </location>
</feature>
<sequence length="319" mass="36236">MGSSPIPPAAPTQNDVVNKDSQPPYAPAASDAVCVPRSTPSLAKKKRIRFTEAWDLLLLKAVTASDAHVVPHGETGKRFEQALKLFLDGAPSSQLVHITRPGPKTLRDHFTTIVEKRRVEVRGTASASGIVDKCVQREECLDDVILAMDEEQERKNALINERTEKEKQLIDAEEAIRAKPVTRMHKQKREDREEDCGASDGDKSTPVASKKVRKCVFSTDSDDDEKDAIQEEIKRRKELDVKRLKLEELRLEHDFKRWTEMQAREANRDAKDEHSLVMEEKRLALDERKCGLDKDDRRMAMKKRQILINVLSALAEKLK</sequence>
<evidence type="ECO:0000313" key="4">
    <source>
        <dbReference type="Proteomes" id="UP000247409"/>
    </source>
</evidence>
<comment type="caution">
    <text evidence="3">The sequence shown here is derived from an EMBL/GenBank/DDBJ whole genome shotgun (WGS) entry which is preliminary data.</text>
</comment>
<dbReference type="Proteomes" id="UP000247409">
    <property type="component" value="Unassembled WGS sequence"/>
</dbReference>
<evidence type="ECO:0000313" key="3">
    <source>
        <dbReference type="EMBL" id="PXF49973.1"/>
    </source>
</evidence>
<proteinExistence type="predicted"/>
<feature type="coiled-coil region" evidence="1">
    <location>
        <begin position="141"/>
        <end position="175"/>
    </location>
</feature>
<feature type="region of interest" description="Disordered" evidence="2">
    <location>
        <begin position="1"/>
        <end position="33"/>
    </location>
</feature>
<dbReference type="EMBL" id="NBIV01000001">
    <property type="protein sequence ID" value="PXF49973.1"/>
    <property type="molecule type" value="Genomic_DNA"/>
</dbReference>
<name>A0A2V3J6P0_9FLOR</name>
<gene>
    <name evidence="3" type="ORF">BWQ96_00133</name>
</gene>